<dbReference type="OrthoDB" id="166441at2"/>
<protein>
    <recommendedName>
        <fullName evidence="3">IrrE N-terminal-like domain-containing protein</fullName>
    </recommendedName>
</protein>
<dbReference type="EMBL" id="JGYD01000011">
    <property type="protein sequence ID" value="KSV18425.1"/>
    <property type="molecule type" value="Genomic_DNA"/>
</dbReference>
<accession>A0A0V8M483</accession>
<comment type="caution">
    <text evidence="1">The sequence shown here is derived from an EMBL/GenBank/DDBJ whole genome shotgun (WGS) entry which is preliminary data.</text>
</comment>
<dbReference type="AlphaFoldDB" id="A0A0V8M483"/>
<reference evidence="1 2" key="1">
    <citation type="journal article" date="2015" name="Sci. Rep.">
        <title>A comparative genomics and reductive dehalogenase gene transcription study of two chloroethene-respiring bacteria, Dehalococcoides mccartyi strains MB and 11a.</title>
        <authorList>
            <person name="Low A."/>
            <person name="Shen Z."/>
            <person name="Cheng D."/>
            <person name="Rogers M.J."/>
            <person name="Lee P.K."/>
            <person name="He J."/>
        </authorList>
    </citation>
    <scope>NUCLEOTIDE SEQUENCE [LARGE SCALE GENOMIC DNA]</scope>
    <source>
        <strain evidence="1 2">MB</strain>
    </source>
</reference>
<evidence type="ECO:0000313" key="2">
    <source>
        <dbReference type="Proteomes" id="UP000053577"/>
    </source>
</evidence>
<dbReference type="RefSeq" id="WP_058292378.1">
    <property type="nucleotide sequence ID" value="NZ_JGYD01000011.1"/>
</dbReference>
<evidence type="ECO:0008006" key="3">
    <source>
        <dbReference type="Google" id="ProtNLM"/>
    </source>
</evidence>
<sequence>MRNFSDLRYFCQYIVKKYGSPSNASEEDKAQEFRKIYLRDLPLDIRTLRAIASACGVHINGVESKNLPQNIRGYHDVFDDERNIYYKKGDTKSGIENTVLHEFREMIEPVFADLDTDYSPLRTNAVHLAANKFATAVLLPKEEFRDKVYESGFDVIALSKLYSKSCAQVLLRMGEVIQGSIFLYSALYEQGPEVNSWILNYWTGSANDDDPDANVYGADGLFPRKGRTVVPDSLIDRVIKTKKPHLVRRITILDTKEDDGLVAIARPLAISGDIAKVALVVMLAHNIGLLQPQIDLINPIEVEEFHKHL</sequence>
<organism evidence="1 2">
    <name type="scientific">Dehalococcoides mccartyi</name>
    <dbReference type="NCBI Taxonomy" id="61435"/>
    <lineage>
        <taxon>Bacteria</taxon>
        <taxon>Bacillati</taxon>
        <taxon>Chloroflexota</taxon>
        <taxon>Dehalococcoidia</taxon>
        <taxon>Dehalococcoidales</taxon>
        <taxon>Dehalococcoidaceae</taxon>
        <taxon>Dehalococcoides</taxon>
    </lineage>
</organism>
<dbReference type="PATRIC" id="fig|61435.5.peg.644"/>
<name>A0A0V8M483_9CHLR</name>
<evidence type="ECO:0000313" key="1">
    <source>
        <dbReference type="EMBL" id="KSV18425.1"/>
    </source>
</evidence>
<gene>
    <name evidence="1" type="ORF">DA01_03205</name>
</gene>
<dbReference type="Proteomes" id="UP000053577">
    <property type="component" value="Unassembled WGS sequence"/>
</dbReference>
<proteinExistence type="predicted"/>